<dbReference type="EMBL" id="CACRUE010000033">
    <property type="protein sequence ID" value="VYU28921.1"/>
    <property type="molecule type" value="Genomic_DNA"/>
</dbReference>
<dbReference type="PRINTS" id="PR00726">
    <property type="entry name" value="LEXASERPTASE"/>
</dbReference>
<feature type="active site" description="For autocatalytic cleavage activity" evidence="13">
    <location>
        <position position="171"/>
    </location>
</feature>
<dbReference type="InterPro" id="IPR006199">
    <property type="entry name" value="LexA_DNA-bd_dom"/>
</dbReference>
<evidence type="ECO:0000256" key="5">
    <source>
        <dbReference type="ARBA" id="ARBA00022763"/>
    </source>
</evidence>
<keyword evidence="6 13" id="KW-0378">Hydrolase</keyword>
<keyword evidence="5 13" id="KW-0227">DNA damage</keyword>
<dbReference type="InterPro" id="IPR011991">
    <property type="entry name" value="ArsR-like_HTH"/>
</dbReference>
<dbReference type="SUPFAM" id="SSF51306">
    <property type="entry name" value="LexA/Signal peptidase"/>
    <property type="match status" value="1"/>
</dbReference>
<gene>
    <name evidence="13 17" type="primary">lexA</name>
    <name evidence="17" type="ORF">IBLFYP30_02257</name>
</gene>
<dbReference type="Gene3D" id="1.10.10.10">
    <property type="entry name" value="Winged helix-like DNA-binding domain superfamily/Winged helix DNA-binding domain"/>
    <property type="match status" value="1"/>
</dbReference>
<feature type="domain" description="Peptidase S24/S26A/S26B/S26C" evidence="15">
    <location>
        <begin position="91"/>
        <end position="205"/>
    </location>
</feature>
<keyword evidence="8 13" id="KW-0805">Transcription regulation</keyword>
<dbReference type="RefSeq" id="WP_024037332.1">
    <property type="nucleotide sequence ID" value="NZ_CACRUE010000033.1"/>
</dbReference>
<dbReference type="Pfam" id="PF00717">
    <property type="entry name" value="Peptidase_S24"/>
    <property type="match status" value="1"/>
</dbReference>
<dbReference type="InterPro" id="IPR050077">
    <property type="entry name" value="LexA_repressor"/>
</dbReference>
<evidence type="ECO:0000256" key="11">
    <source>
        <dbReference type="ARBA" id="ARBA00023204"/>
    </source>
</evidence>
<dbReference type="GO" id="GO:0003677">
    <property type="term" value="F:DNA binding"/>
    <property type="evidence" value="ECO:0007669"/>
    <property type="project" value="UniProtKB-UniRule"/>
</dbReference>
<evidence type="ECO:0000256" key="8">
    <source>
        <dbReference type="ARBA" id="ARBA00023015"/>
    </source>
</evidence>
<evidence type="ECO:0000256" key="14">
    <source>
        <dbReference type="RuleBase" id="RU003991"/>
    </source>
</evidence>
<comment type="subunit">
    <text evidence="2 13">Homodimer.</text>
</comment>
<dbReference type="GO" id="GO:0004252">
    <property type="term" value="F:serine-type endopeptidase activity"/>
    <property type="evidence" value="ECO:0007669"/>
    <property type="project" value="UniProtKB-UniRule"/>
</dbReference>
<dbReference type="CDD" id="cd06529">
    <property type="entry name" value="S24_LexA-like"/>
    <property type="match status" value="1"/>
</dbReference>
<dbReference type="PANTHER" id="PTHR33516">
    <property type="entry name" value="LEXA REPRESSOR"/>
    <property type="match status" value="1"/>
</dbReference>
<proteinExistence type="inferred from homology"/>
<evidence type="ECO:0000256" key="7">
    <source>
        <dbReference type="ARBA" id="ARBA00022813"/>
    </source>
</evidence>
<sequence>MNSNTLTNKQLMILEFIKEQLLSKGYPPSVREICQAVGLKSTSTVHSHLNKLEKLGYIRRDPTKPRAIEILDGGNVFVNNNNTMQEMINLPLVGQVTAGEPILAQQNIQEYIPLPAQLIKGNDTFLLKVKGESMINAGILNNDYVIVDKGSTASNSQIVVALVNKESATVKRFFKEGSTVRLQPENEFMEPIILNERDVEIVGTVTGVFRVL</sequence>
<dbReference type="InterPro" id="IPR015927">
    <property type="entry name" value="Peptidase_S24_S26A/B/C"/>
</dbReference>
<dbReference type="InterPro" id="IPR036286">
    <property type="entry name" value="LexA/Signal_pep-like_sf"/>
</dbReference>
<keyword evidence="7 13" id="KW-0068">Autocatalytic cleavage</keyword>
<dbReference type="FunFam" id="2.10.109.10:FF:000001">
    <property type="entry name" value="LexA repressor"/>
    <property type="match status" value="1"/>
</dbReference>
<evidence type="ECO:0000256" key="9">
    <source>
        <dbReference type="ARBA" id="ARBA00023125"/>
    </source>
</evidence>
<evidence type="ECO:0000256" key="2">
    <source>
        <dbReference type="ARBA" id="ARBA00011738"/>
    </source>
</evidence>
<dbReference type="GO" id="GO:0006508">
    <property type="term" value="P:proteolysis"/>
    <property type="evidence" value="ECO:0007669"/>
    <property type="project" value="InterPro"/>
</dbReference>
<dbReference type="PANTHER" id="PTHR33516:SF2">
    <property type="entry name" value="LEXA REPRESSOR-RELATED"/>
    <property type="match status" value="1"/>
</dbReference>
<dbReference type="InterPro" id="IPR006200">
    <property type="entry name" value="LexA"/>
</dbReference>
<evidence type="ECO:0000256" key="4">
    <source>
        <dbReference type="ARBA" id="ARBA00022705"/>
    </source>
</evidence>
<keyword evidence="10 13" id="KW-0804">Transcription</keyword>
<dbReference type="Gene3D" id="2.10.109.10">
    <property type="entry name" value="Umud Fragment, subunit A"/>
    <property type="match status" value="1"/>
</dbReference>
<dbReference type="FunFam" id="1.10.10.10:FF:000009">
    <property type="entry name" value="LexA repressor"/>
    <property type="match status" value="1"/>
</dbReference>
<evidence type="ECO:0000256" key="12">
    <source>
        <dbReference type="ARBA" id="ARBA00023236"/>
    </source>
</evidence>
<dbReference type="InterPro" id="IPR036390">
    <property type="entry name" value="WH_DNA-bd_sf"/>
</dbReference>
<dbReference type="AlphaFoldDB" id="A0A6N3DQH7"/>
<keyword evidence="9 13" id="KW-0238">DNA-binding</keyword>
<dbReference type="InterPro" id="IPR036388">
    <property type="entry name" value="WH-like_DNA-bd_sf"/>
</dbReference>
<feature type="active site" description="For autocatalytic cleavage activity" evidence="13">
    <location>
        <position position="133"/>
    </location>
</feature>
<comment type="function">
    <text evidence="13">Represses a number of genes involved in the response to DNA damage (SOS response), including recA and lexA. In the presence of single-stranded DNA, RecA interacts with LexA causing an autocatalytic cleavage which disrupts the DNA-binding part of LexA, leading to derepression of the SOS regulon and eventually DNA repair.</text>
</comment>
<dbReference type="SUPFAM" id="SSF46785">
    <property type="entry name" value="Winged helix' DNA-binding domain"/>
    <property type="match status" value="1"/>
</dbReference>
<dbReference type="EC" id="3.4.21.88" evidence="13"/>
<evidence type="ECO:0000256" key="6">
    <source>
        <dbReference type="ARBA" id="ARBA00022801"/>
    </source>
</evidence>
<evidence type="ECO:0000256" key="1">
    <source>
        <dbReference type="ARBA" id="ARBA00007484"/>
    </source>
</evidence>
<dbReference type="InterPro" id="IPR039418">
    <property type="entry name" value="LexA-like"/>
</dbReference>
<dbReference type="InterPro" id="IPR006197">
    <property type="entry name" value="Peptidase_S24_LexA"/>
</dbReference>
<dbReference type="Pfam" id="PF01726">
    <property type="entry name" value="LexA_DNA_bind"/>
    <property type="match status" value="1"/>
</dbReference>
<reference evidence="17" key="1">
    <citation type="submission" date="2019-11" db="EMBL/GenBank/DDBJ databases">
        <authorList>
            <person name="Feng L."/>
        </authorList>
    </citation>
    <scope>NUCLEOTIDE SEQUENCE</scope>
    <source>
        <strain evidence="17">IbartlettiiLFYP30</strain>
    </source>
</reference>
<comment type="catalytic activity">
    <reaction evidence="13">
        <text>Hydrolysis of Ala-|-Gly bond in repressor LexA.</text>
        <dbReference type="EC" id="3.4.21.88"/>
    </reaction>
</comment>
<evidence type="ECO:0000313" key="17">
    <source>
        <dbReference type="EMBL" id="VYU28921.1"/>
    </source>
</evidence>
<dbReference type="GO" id="GO:0009432">
    <property type="term" value="P:SOS response"/>
    <property type="evidence" value="ECO:0007669"/>
    <property type="project" value="UniProtKB-UniRule"/>
</dbReference>
<comment type="similarity">
    <text evidence="1 13 14">Belongs to the peptidase S24 family.</text>
</comment>
<dbReference type="GO" id="GO:0006260">
    <property type="term" value="P:DNA replication"/>
    <property type="evidence" value="ECO:0007669"/>
    <property type="project" value="UniProtKB-UniRule"/>
</dbReference>
<keyword evidence="12 13" id="KW-0742">SOS response</keyword>
<feature type="site" description="Cleavage; by autolysis" evidence="13">
    <location>
        <begin position="98"/>
        <end position="99"/>
    </location>
</feature>
<evidence type="ECO:0000259" key="15">
    <source>
        <dbReference type="Pfam" id="PF00717"/>
    </source>
</evidence>
<feature type="domain" description="LexA repressor DNA-binding" evidence="16">
    <location>
        <begin position="4"/>
        <end position="67"/>
    </location>
</feature>
<keyword evidence="11 13" id="KW-0234">DNA repair</keyword>
<evidence type="ECO:0000256" key="3">
    <source>
        <dbReference type="ARBA" id="ARBA00022491"/>
    </source>
</evidence>
<dbReference type="HAMAP" id="MF_00015">
    <property type="entry name" value="LexA"/>
    <property type="match status" value="1"/>
</dbReference>
<evidence type="ECO:0000256" key="13">
    <source>
        <dbReference type="HAMAP-Rule" id="MF_00015"/>
    </source>
</evidence>
<name>A0A6N3DQH7_9FIRM</name>
<evidence type="ECO:0000256" key="10">
    <source>
        <dbReference type="ARBA" id="ARBA00023163"/>
    </source>
</evidence>
<dbReference type="GO" id="GO:0045892">
    <property type="term" value="P:negative regulation of DNA-templated transcription"/>
    <property type="evidence" value="ECO:0007669"/>
    <property type="project" value="UniProtKB-UniRule"/>
</dbReference>
<dbReference type="GO" id="GO:0006281">
    <property type="term" value="P:DNA repair"/>
    <property type="evidence" value="ECO:0007669"/>
    <property type="project" value="UniProtKB-UniRule"/>
</dbReference>
<feature type="DNA-binding region" description="H-T-H motif" evidence="13">
    <location>
        <begin position="30"/>
        <end position="50"/>
    </location>
</feature>
<keyword evidence="3 13" id="KW-0678">Repressor</keyword>
<dbReference type="NCBIfam" id="TIGR00498">
    <property type="entry name" value="lexA"/>
    <property type="match status" value="1"/>
</dbReference>
<evidence type="ECO:0000259" key="16">
    <source>
        <dbReference type="Pfam" id="PF01726"/>
    </source>
</evidence>
<protein>
    <recommendedName>
        <fullName evidence="13">LexA repressor</fullName>
        <ecNumber evidence="13">3.4.21.88</ecNumber>
    </recommendedName>
</protein>
<accession>A0A6N3DQH7</accession>
<organism evidence="17">
    <name type="scientific">Intestinibacter bartlettii</name>
    <dbReference type="NCBI Taxonomy" id="261299"/>
    <lineage>
        <taxon>Bacteria</taxon>
        <taxon>Bacillati</taxon>
        <taxon>Bacillota</taxon>
        <taxon>Clostridia</taxon>
        <taxon>Peptostreptococcales</taxon>
        <taxon>Peptostreptococcaceae</taxon>
        <taxon>Intestinibacter</taxon>
    </lineage>
</organism>
<dbReference type="CDD" id="cd00090">
    <property type="entry name" value="HTH_ARSR"/>
    <property type="match status" value="1"/>
</dbReference>
<keyword evidence="4 13" id="KW-0235">DNA replication</keyword>